<name>A0ABS7X9I6_9GAMM</name>
<proteinExistence type="predicted"/>
<evidence type="ECO:0000313" key="2">
    <source>
        <dbReference type="EMBL" id="MBZ9612221.1"/>
    </source>
</evidence>
<dbReference type="RefSeq" id="WP_205311640.1">
    <property type="nucleotide sequence ID" value="NZ_JAERPS020000004.1"/>
</dbReference>
<dbReference type="Gene3D" id="3.10.450.710">
    <property type="entry name" value="Tgt2/MlaC"/>
    <property type="match status" value="1"/>
</dbReference>
<organism evidence="2 3">
    <name type="scientific">Rheinheimera maricola</name>
    <dbReference type="NCBI Taxonomy" id="2793282"/>
    <lineage>
        <taxon>Bacteria</taxon>
        <taxon>Pseudomonadati</taxon>
        <taxon>Pseudomonadota</taxon>
        <taxon>Gammaproteobacteria</taxon>
        <taxon>Chromatiales</taxon>
        <taxon>Chromatiaceae</taxon>
        <taxon>Rheinheimera</taxon>
    </lineage>
</organism>
<dbReference type="PANTHER" id="PTHR36573:SF1">
    <property type="entry name" value="INTERMEMBRANE PHOSPHOLIPID TRANSPORT SYSTEM BINDING PROTEIN MLAC"/>
    <property type="match status" value="1"/>
</dbReference>
<dbReference type="InterPro" id="IPR042245">
    <property type="entry name" value="Tgt2/MlaC_sf"/>
</dbReference>
<dbReference type="Pfam" id="PF05494">
    <property type="entry name" value="MlaC"/>
    <property type="match status" value="1"/>
</dbReference>
<evidence type="ECO:0000256" key="1">
    <source>
        <dbReference type="SAM" id="SignalP"/>
    </source>
</evidence>
<gene>
    <name evidence="2" type="ORF">I4W93_011505</name>
</gene>
<dbReference type="EMBL" id="JAERPS020000004">
    <property type="protein sequence ID" value="MBZ9612221.1"/>
    <property type="molecule type" value="Genomic_DNA"/>
</dbReference>
<protein>
    <submittedName>
        <fullName evidence="2">ABC transporter substrate-binding protein</fullName>
    </submittedName>
</protein>
<evidence type="ECO:0000313" key="3">
    <source>
        <dbReference type="Proteomes" id="UP000663814"/>
    </source>
</evidence>
<reference evidence="2 3" key="1">
    <citation type="submission" date="2020-12" db="EMBL/GenBank/DDBJ databases">
        <authorList>
            <person name="Ruan W."/>
            <person name="Khan S.A."/>
            <person name="Jeon C.O."/>
        </authorList>
    </citation>
    <scope>NUCLEOTIDE SEQUENCE [LARGE SCALE GENOMIC DNA]</scope>
    <source>
        <strain evidence="2 3">MA-13</strain>
    </source>
</reference>
<dbReference type="PIRSF" id="PIRSF004649">
    <property type="entry name" value="MlaC"/>
    <property type="match status" value="1"/>
</dbReference>
<accession>A0ABS7X9I6</accession>
<feature type="signal peptide" evidence="1">
    <location>
        <begin position="1"/>
        <end position="21"/>
    </location>
</feature>
<dbReference type="InterPro" id="IPR008869">
    <property type="entry name" value="MlaC/ttg2D"/>
</dbReference>
<feature type="chain" id="PRO_5045129395" evidence="1">
    <location>
        <begin position="22"/>
        <end position="220"/>
    </location>
</feature>
<dbReference type="PANTHER" id="PTHR36573">
    <property type="entry name" value="INTERMEMBRANE PHOSPHOLIPID TRANSPORT SYSTEM BINDING PROTEIN MLAC"/>
    <property type="match status" value="1"/>
</dbReference>
<keyword evidence="1" id="KW-0732">Signal</keyword>
<reference evidence="2 3" key="2">
    <citation type="submission" date="2021-08" db="EMBL/GenBank/DDBJ databases">
        <title>Rheinheimera aquimaris sp. nov., isolated from seawater of the East Sea in Korea.</title>
        <authorList>
            <person name="Kim K.H."/>
            <person name="Wenting R."/>
            <person name="Kim K.R."/>
            <person name="Jeon C.O."/>
        </authorList>
    </citation>
    <scope>NUCLEOTIDE SEQUENCE [LARGE SCALE GENOMIC DNA]</scope>
    <source>
        <strain evidence="2 3">MA-13</strain>
    </source>
</reference>
<comment type="caution">
    <text evidence="2">The sequence shown here is derived from an EMBL/GenBank/DDBJ whole genome shotgun (WGS) entry which is preliminary data.</text>
</comment>
<dbReference type="Proteomes" id="UP000663814">
    <property type="component" value="Unassembled WGS sequence"/>
</dbReference>
<keyword evidence="3" id="KW-1185">Reference proteome</keyword>
<sequence length="220" mass="24630">MKIYAFVLAVVFAAFAWSVNAAATAAETTSYSDPYKMMEVLADNTFSRIARDQGKIAANPEVLRDIVNEELVPYIDSRYAALRVIGNSADLRNTPKEDLLAFVDAFQGYMIATYAGVFTQYRDQKVMIEPSPMAIAEQKIITVKTRVIDPGKPDINIDFKLRRGRDTENWLVFDMVAEGISLLDSKRAELSNLIRQQGLNSVTLLLEEKAKAPITRAEEK</sequence>